<dbReference type="GO" id="GO:0016747">
    <property type="term" value="F:acyltransferase activity, transferring groups other than amino-acyl groups"/>
    <property type="evidence" value="ECO:0007669"/>
    <property type="project" value="InterPro"/>
</dbReference>
<evidence type="ECO:0000256" key="1">
    <source>
        <dbReference type="ARBA" id="ARBA00022679"/>
    </source>
</evidence>
<feature type="domain" description="N-acetyltransferase" evidence="3">
    <location>
        <begin position="20"/>
        <end position="167"/>
    </location>
</feature>
<dbReference type="PANTHER" id="PTHR43877:SF1">
    <property type="entry name" value="ACETYLTRANSFERASE"/>
    <property type="match status" value="1"/>
</dbReference>
<proteinExistence type="predicted"/>
<evidence type="ECO:0000313" key="5">
    <source>
        <dbReference type="Proteomes" id="UP000282800"/>
    </source>
</evidence>
<dbReference type="PANTHER" id="PTHR43877">
    <property type="entry name" value="AMINOALKYLPHOSPHONATE N-ACETYLTRANSFERASE-RELATED-RELATED"/>
    <property type="match status" value="1"/>
</dbReference>
<keyword evidence="2" id="KW-0012">Acyltransferase</keyword>
<dbReference type="PROSITE" id="PS51186">
    <property type="entry name" value="GNAT"/>
    <property type="match status" value="1"/>
</dbReference>
<name>A0A482TZE1_9PSED</name>
<dbReference type="OrthoDB" id="7678938at2"/>
<organism evidence="4 5">
    <name type="scientific">Pseudomonas songnenensis</name>
    <dbReference type="NCBI Taxonomy" id="1176259"/>
    <lineage>
        <taxon>Bacteria</taxon>
        <taxon>Pseudomonadati</taxon>
        <taxon>Pseudomonadota</taxon>
        <taxon>Gammaproteobacteria</taxon>
        <taxon>Pseudomonadales</taxon>
        <taxon>Pseudomonadaceae</taxon>
        <taxon>Pseudomonas</taxon>
    </lineage>
</organism>
<dbReference type="RefSeq" id="WP_126190232.1">
    <property type="nucleotide sequence ID" value="NZ_RWYU02000007.1"/>
</dbReference>
<evidence type="ECO:0000313" key="4">
    <source>
        <dbReference type="EMBL" id="RYJ61143.1"/>
    </source>
</evidence>
<reference evidence="4 5" key="1">
    <citation type="submission" date="2019-01" db="EMBL/GenBank/DDBJ databases">
        <title>High-quality draft genome of. Pseudomonas songnenensis str. L103, a full-fledged denitrifier isolated from 100 meters deep aquifer in a heavily nitrogen fertilized agricultural area.</title>
        <authorList>
            <person name="Liu M."/>
            <person name="Liu B."/>
        </authorList>
    </citation>
    <scope>NUCLEOTIDE SEQUENCE [LARGE SCALE GENOMIC DNA]</scope>
    <source>
        <strain evidence="4 5">L103</strain>
    </source>
</reference>
<dbReference type="AlphaFoldDB" id="A0A482TZE1"/>
<dbReference type="SUPFAM" id="SSF55729">
    <property type="entry name" value="Acyl-CoA N-acyltransferases (Nat)"/>
    <property type="match status" value="1"/>
</dbReference>
<dbReference type="Gene3D" id="3.40.630.30">
    <property type="match status" value="1"/>
</dbReference>
<gene>
    <name evidence="4" type="ORF">EJA06_017850</name>
</gene>
<accession>A0A482TZE1</accession>
<dbReference type="InterPro" id="IPR016181">
    <property type="entry name" value="Acyl_CoA_acyltransferase"/>
</dbReference>
<dbReference type="CDD" id="cd04301">
    <property type="entry name" value="NAT_SF"/>
    <property type="match status" value="1"/>
</dbReference>
<evidence type="ECO:0000259" key="3">
    <source>
        <dbReference type="PROSITE" id="PS51186"/>
    </source>
</evidence>
<sequence>MNNLSFTVRNATQEDIEWLIELRSFLLDGTSAIYASRSQTDSERWRTAYKHWLAAHLGVHDSVQVLVAEHCETRQVAGCATGIIDLRAPTAANANGLSGWIQSVVVDPQWRAHGIATQLMNHLLRWFGNWDVATVALQTTAGASGLYERLGFCPTGEGLLLRQGASA</sequence>
<protein>
    <submittedName>
        <fullName evidence="4">GNAT family N-acetyltransferase</fullName>
    </submittedName>
</protein>
<keyword evidence="1 4" id="KW-0808">Transferase</keyword>
<dbReference type="InterPro" id="IPR050832">
    <property type="entry name" value="Bact_Acetyltransf"/>
</dbReference>
<dbReference type="InterPro" id="IPR000182">
    <property type="entry name" value="GNAT_dom"/>
</dbReference>
<comment type="caution">
    <text evidence="4">The sequence shown here is derived from an EMBL/GenBank/DDBJ whole genome shotgun (WGS) entry which is preliminary data.</text>
</comment>
<evidence type="ECO:0000256" key="2">
    <source>
        <dbReference type="ARBA" id="ARBA00023315"/>
    </source>
</evidence>
<dbReference type="Proteomes" id="UP000282800">
    <property type="component" value="Unassembled WGS sequence"/>
</dbReference>
<dbReference type="Pfam" id="PF00583">
    <property type="entry name" value="Acetyltransf_1"/>
    <property type="match status" value="1"/>
</dbReference>
<dbReference type="EMBL" id="RWYU02000007">
    <property type="protein sequence ID" value="RYJ61143.1"/>
    <property type="molecule type" value="Genomic_DNA"/>
</dbReference>